<dbReference type="InterPro" id="IPR005068">
    <property type="entry name" value="Phage_lambda_Stf-r2"/>
</dbReference>
<dbReference type="RefSeq" id="WP_068645900.1">
    <property type="nucleotide sequence ID" value="NZ_CP043611.1"/>
</dbReference>
<feature type="region of interest" description="Disordered" evidence="1">
    <location>
        <begin position="1"/>
        <end position="25"/>
    </location>
</feature>
<dbReference type="GO" id="GO:0046718">
    <property type="term" value="P:symbiont entry into host cell"/>
    <property type="evidence" value="ECO:0007669"/>
    <property type="project" value="InterPro"/>
</dbReference>
<evidence type="ECO:0000313" key="3">
    <source>
        <dbReference type="Proteomes" id="UP000077355"/>
    </source>
</evidence>
<protein>
    <recommendedName>
        <fullName evidence="4">Tail fiber protein</fullName>
    </recommendedName>
</protein>
<keyword evidence="3" id="KW-1185">Reference proteome</keyword>
<organism evidence="2 3">
    <name type="scientific">Paenibacillus antarcticus</name>
    <dbReference type="NCBI Taxonomy" id="253703"/>
    <lineage>
        <taxon>Bacteria</taxon>
        <taxon>Bacillati</taxon>
        <taxon>Bacillota</taxon>
        <taxon>Bacilli</taxon>
        <taxon>Bacillales</taxon>
        <taxon>Paenibacillaceae</taxon>
        <taxon>Paenibacillus</taxon>
    </lineage>
</organism>
<reference evidence="2 3" key="1">
    <citation type="submission" date="2016-03" db="EMBL/GenBank/DDBJ databases">
        <title>Draft genome sequence of Paenibacillus antarcticus CECT 5836.</title>
        <authorList>
            <person name="Shin S.-K."/>
            <person name="Yi H."/>
        </authorList>
    </citation>
    <scope>NUCLEOTIDE SEQUENCE [LARGE SCALE GENOMIC DNA]</scope>
    <source>
        <strain evidence="2 3">CECT 5836</strain>
    </source>
</reference>
<accession>A0A168QVH1</accession>
<evidence type="ECO:0008006" key="4">
    <source>
        <dbReference type="Google" id="ProtNLM"/>
    </source>
</evidence>
<dbReference type="GO" id="GO:0019062">
    <property type="term" value="P:virion attachment to host cell"/>
    <property type="evidence" value="ECO:0007669"/>
    <property type="project" value="InterPro"/>
</dbReference>
<gene>
    <name evidence="2" type="ORF">PBAT_01080</name>
</gene>
<dbReference type="AlphaFoldDB" id="A0A168QVH1"/>
<proteinExistence type="predicted"/>
<name>A0A168QVH1_9BACL</name>
<dbReference type="Pfam" id="PF03406">
    <property type="entry name" value="Phage_fiber_2"/>
    <property type="match status" value="1"/>
</dbReference>
<evidence type="ECO:0000313" key="2">
    <source>
        <dbReference type="EMBL" id="OAB48264.1"/>
    </source>
</evidence>
<sequence>MGFIKQAPKWGATGIEPPESKRNIGWEVEDRPPAAWLNWFMNLTAESLQELQSKAAEKTYVEERIAEAIAGVDVDIPDASLMVKGITRLSSAVDSTSETEAATPKAVKSLSDTVAAHKADYVNHPAVVDTTNVGNAYSVTLPSLTAYKHGMGIVATINADSTGAATINANALGAIPLTANGRALSNLKKDGVYTFRYSASKAAFILQGEGVDTAPLIAAINGILGS</sequence>
<comment type="caution">
    <text evidence="2">The sequence shown here is derived from an EMBL/GenBank/DDBJ whole genome shotgun (WGS) entry which is preliminary data.</text>
</comment>
<evidence type="ECO:0000256" key="1">
    <source>
        <dbReference type="SAM" id="MobiDB-lite"/>
    </source>
</evidence>
<dbReference type="Proteomes" id="UP000077355">
    <property type="component" value="Unassembled WGS sequence"/>
</dbReference>
<dbReference type="EMBL" id="LVJI01000001">
    <property type="protein sequence ID" value="OAB48264.1"/>
    <property type="molecule type" value="Genomic_DNA"/>
</dbReference>